<dbReference type="RefSeq" id="WP_189572652.1">
    <property type="nucleotide sequence ID" value="NZ_BMXU01000001.1"/>
</dbReference>
<keyword evidence="2" id="KW-0472">Membrane</keyword>
<evidence type="ECO:0000256" key="2">
    <source>
        <dbReference type="SAM" id="Phobius"/>
    </source>
</evidence>
<sequence>MKWLLRIGIGLVVLMVVGVLLVPMFIDKDDLLRRAEAQVSETLNRQVSIGGISGVSLFPARITISDLSVASGDGFAAENLVTVSEAQLGVALWPLLSGRVEIQRFVLTEPVIALEQRADGSNNWTLGQGAGDAPPGEQETGEPEQAPIVGTIEVIDGTVAYTAPDASYRASDVDMVLVLPELGDALQLGGTMALEGVPTRVGIQIADPWRITAEKASAIGLDIELGGNTIKGDADVVLEPLTIRGPLEIRVPNLRALTPLLGEELVASADSFSPMELSGIADATAQSVAFETLRFSTALASGTGDLNLDLSGAKPMLTGNVTAGEVDLRPFFPEGTGEPAPDADEPFPAWSEEEMDFSGIDAANAAVDVAAGRIILPTYELTNVKAAAALTNGLARFNLQNAEAFGGTAAGAFTLDARQAMPRITSALNFANVDFARAAPALLSTKRLTGRGTIHFDMTTSGASEAAWVRNLDGTANADIADGAIAGINLSTIATTGLALVQELRQDAKKAPAFRTAINTLRTEAIAPGAMTRFDLADFDVTVVDGYTQLGEAKLVSDTFRGTISGGINLPAQSLDLKIRVAAKAPSETAFREFRIPIVVTGSFSDPEIALDPDPLIQELVRGVAADALSRAGIDVPEGQDIEGALRERAATELRNLLGRRRPAQPAEPADTAQDTEEPAGEASTDGAASDSTGPEEDTGDGPQE</sequence>
<feature type="domain" description="AsmA" evidence="3">
    <location>
        <begin position="295"/>
        <end position="507"/>
    </location>
</feature>
<evidence type="ECO:0000259" key="3">
    <source>
        <dbReference type="Pfam" id="PF05170"/>
    </source>
</evidence>
<feature type="compositionally biased region" description="Acidic residues" evidence="1">
    <location>
        <begin position="694"/>
        <end position="705"/>
    </location>
</feature>
<keyword evidence="2" id="KW-0812">Transmembrane</keyword>
<dbReference type="EMBL" id="JBHRVA010000002">
    <property type="protein sequence ID" value="MFC3301514.1"/>
    <property type="molecule type" value="Genomic_DNA"/>
</dbReference>
<keyword evidence="5" id="KW-1185">Reference proteome</keyword>
<feature type="compositionally biased region" description="Low complexity" evidence="1">
    <location>
        <begin position="133"/>
        <end position="143"/>
    </location>
</feature>
<protein>
    <submittedName>
        <fullName evidence="4">AsmA family protein</fullName>
    </submittedName>
</protein>
<feature type="transmembrane region" description="Helical" evidence="2">
    <location>
        <begin position="7"/>
        <end position="26"/>
    </location>
</feature>
<reference evidence="5" key="1">
    <citation type="journal article" date="2019" name="Int. J. Syst. Evol. Microbiol.">
        <title>The Global Catalogue of Microorganisms (GCM) 10K type strain sequencing project: providing services to taxonomists for standard genome sequencing and annotation.</title>
        <authorList>
            <consortium name="The Broad Institute Genomics Platform"/>
            <consortium name="The Broad Institute Genome Sequencing Center for Infectious Disease"/>
            <person name="Wu L."/>
            <person name="Ma J."/>
        </authorList>
    </citation>
    <scope>NUCLEOTIDE SEQUENCE [LARGE SCALE GENOMIC DNA]</scope>
    <source>
        <strain evidence="5">KCTC 22245</strain>
    </source>
</reference>
<evidence type="ECO:0000313" key="5">
    <source>
        <dbReference type="Proteomes" id="UP001595607"/>
    </source>
</evidence>
<dbReference type="PANTHER" id="PTHR30441">
    <property type="entry name" value="DUF748 DOMAIN-CONTAINING PROTEIN"/>
    <property type="match status" value="1"/>
</dbReference>
<dbReference type="InterPro" id="IPR007844">
    <property type="entry name" value="AsmA"/>
</dbReference>
<gene>
    <name evidence="4" type="ORF">ACFONP_02060</name>
</gene>
<evidence type="ECO:0000313" key="4">
    <source>
        <dbReference type="EMBL" id="MFC3301514.1"/>
    </source>
</evidence>
<dbReference type="Pfam" id="PF05170">
    <property type="entry name" value="AsmA"/>
    <property type="match status" value="2"/>
</dbReference>
<comment type="caution">
    <text evidence="4">The sequence shown here is derived from an EMBL/GenBank/DDBJ whole genome shotgun (WGS) entry which is preliminary data.</text>
</comment>
<feature type="region of interest" description="Disordered" evidence="1">
    <location>
        <begin position="656"/>
        <end position="705"/>
    </location>
</feature>
<proteinExistence type="predicted"/>
<evidence type="ECO:0000256" key="1">
    <source>
        <dbReference type="SAM" id="MobiDB-lite"/>
    </source>
</evidence>
<feature type="domain" description="AsmA" evidence="3">
    <location>
        <begin position="4"/>
        <end position="127"/>
    </location>
</feature>
<accession>A0ABV7M7Y1</accession>
<dbReference type="InterPro" id="IPR052894">
    <property type="entry name" value="AsmA-related"/>
</dbReference>
<organism evidence="4 5">
    <name type="scientific">Parvularcula lutaonensis</name>
    <dbReference type="NCBI Taxonomy" id="491923"/>
    <lineage>
        <taxon>Bacteria</taxon>
        <taxon>Pseudomonadati</taxon>
        <taxon>Pseudomonadota</taxon>
        <taxon>Alphaproteobacteria</taxon>
        <taxon>Parvularculales</taxon>
        <taxon>Parvularculaceae</taxon>
        <taxon>Parvularcula</taxon>
    </lineage>
</organism>
<keyword evidence="2" id="KW-1133">Transmembrane helix</keyword>
<dbReference type="Proteomes" id="UP001595607">
    <property type="component" value="Unassembled WGS sequence"/>
</dbReference>
<feature type="region of interest" description="Disordered" evidence="1">
    <location>
        <begin position="123"/>
        <end position="143"/>
    </location>
</feature>
<name>A0ABV7M7Y1_9PROT</name>
<dbReference type="PANTHER" id="PTHR30441:SF4">
    <property type="entry name" value="PROTEIN ASMA"/>
    <property type="match status" value="1"/>
</dbReference>